<gene>
    <name evidence="2" type="ORF">OHK93_007833</name>
</gene>
<sequence>MAQDRMTNYRGNMFSSNTTIQDSTLEWWSPIPQRRAPKISAQSVREQAFAQIPDRQHNSRLKAMQLLGKEVGAVLDRRLRRPLNYGARRYEKSSGSNSPNPLDSANQQHLDDAEDATRSQELLEDLDFQIEQSRFNDEHVHHQRRKSEVNCLDVDDNASVLEGSYRGQQPYCTGRSLRYRSGILVSYGRPCDCPSSSHPHHSSPIDPRTWRESPAEADWDYDLPNGGHPSRTRKVSFADQPVSEVREFERWYEKEYVKSNRYWCRGRLGRSIDQSMPEDDEADIKALEELEEYGVNVATLEYSETEQSSSSSDDGEGHVKGSWEDSDDESDWENDWESVGSDEECAKDEQRDGQGDEASEDEEDYHSWLRVLRPKKSWPL</sequence>
<name>A0AA43QPM8_9LECA</name>
<feature type="compositionally biased region" description="Acidic residues" evidence="1">
    <location>
        <begin position="324"/>
        <end position="346"/>
    </location>
</feature>
<feature type="region of interest" description="Disordered" evidence="1">
    <location>
        <begin position="299"/>
        <end position="368"/>
    </location>
</feature>
<dbReference type="AlphaFoldDB" id="A0AA43QPM8"/>
<comment type="caution">
    <text evidence="2">The sequence shown here is derived from an EMBL/GenBank/DDBJ whole genome shotgun (WGS) entry which is preliminary data.</text>
</comment>
<evidence type="ECO:0000313" key="3">
    <source>
        <dbReference type="Proteomes" id="UP001161017"/>
    </source>
</evidence>
<organism evidence="2 3">
    <name type="scientific">Ramalina farinacea</name>
    <dbReference type="NCBI Taxonomy" id="258253"/>
    <lineage>
        <taxon>Eukaryota</taxon>
        <taxon>Fungi</taxon>
        <taxon>Dikarya</taxon>
        <taxon>Ascomycota</taxon>
        <taxon>Pezizomycotina</taxon>
        <taxon>Lecanoromycetes</taxon>
        <taxon>OSLEUM clade</taxon>
        <taxon>Lecanoromycetidae</taxon>
        <taxon>Lecanorales</taxon>
        <taxon>Lecanorineae</taxon>
        <taxon>Ramalinaceae</taxon>
        <taxon>Ramalina</taxon>
    </lineage>
</organism>
<accession>A0AA43QPM8</accession>
<feature type="compositionally biased region" description="Acidic residues" evidence="1">
    <location>
        <begin position="355"/>
        <end position="364"/>
    </location>
</feature>
<dbReference type="EMBL" id="JAPUFD010000007">
    <property type="protein sequence ID" value="MDI1488558.1"/>
    <property type="molecule type" value="Genomic_DNA"/>
</dbReference>
<evidence type="ECO:0000313" key="2">
    <source>
        <dbReference type="EMBL" id="MDI1488558.1"/>
    </source>
</evidence>
<dbReference type="Proteomes" id="UP001161017">
    <property type="component" value="Unassembled WGS sequence"/>
</dbReference>
<evidence type="ECO:0000256" key="1">
    <source>
        <dbReference type="SAM" id="MobiDB-lite"/>
    </source>
</evidence>
<keyword evidence="3" id="KW-1185">Reference proteome</keyword>
<feature type="compositionally biased region" description="Polar residues" evidence="1">
    <location>
        <begin position="93"/>
        <end position="108"/>
    </location>
</feature>
<feature type="region of interest" description="Disordered" evidence="1">
    <location>
        <begin position="88"/>
        <end position="116"/>
    </location>
</feature>
<proteinExistence type="predicted"/>
<protein>
    <submittedName>
        <fullName evidence="2">Uncharacterized protein</fullName>
    </submittedName>
</protein>
<reference evidence="2" key="1">
    <citation type="journal article" date="2023" name="Genome Biol. Evol.">
        <title>First Whole Genome Sequence and Flow Cytometry Genome Size Data for the Lichen-Forming Fungus Ramalina farinacea (Ascomycota).</title>
        <authorList>
            <person name="Llewellyn T."/>
            <person name="Mian S."/>
            <person name="Hill R."/>
            <person name="Leitch I.J."/>
            <person name="Gaya E."/>
        </authorList>
    </citation>
    <scope>NUCLEOTIDE SEQUENCE</scope>
    <source>
        <strain evidence="2">LIQ254RAFAR</strain>
    </source>
</reference>